<accession>A0A8S9KXD3</accession>
<dbReference type="GO" id="GO:0005789">
    <property type="term" value="C:endoplasmic reticulum membrane"/>
    <property type="evidence" value="ECO:0007669"/>
    <property type="project" value="UniProtKB-SubCell"/>
</dbReference>
<evidence type="ECO:0000313" key="6">
    <source>
        <dbReference type="Proteomes" id="UP000712281"/>
    </source>
</evidence>
<dbReference type="EMBL" id="QGKW02000717">
    <property type="protein sequence ID" value="KAF2599195.1"/>
    <property type="molecule type" value="Genomic_DNA"/>
</dbReference>
<keyword evidence="1 3" id="KW-0328">Glycosyltransferase</keyword>
<evidence type="ECO:0000259" key="4">
    <source>
        <dbReference type="Pfam" id="PF00534"/>
    </source>
</evidence>
<evidence type="ECO:0000256" key="3">
    <source>
        <dbReference type="RuleBase" id="RU367136"/>
    </source>
</evidence>
<comment type="catalytic activity">
    <reaction evidence="3">
        <text>an alpha-D-Man-(1-&gt;3)-beta-D-Man-(1-&gt;4)-beta-D-GlcNAc-(1-&gt;4)-alpha-D-GlcNAc-diphospho-di-trans,poly-cis-dolichol + GDP-alpha-D-mannose = an alpha-D-Man-(1-&gt;3)-[alpha-D-Man-(1-&gt;6)]-beta-D-Man-(1-&gt;4)-beta-D-GlcNAc-(1-&gt;4)-alpha-D-GlcNAc-diphospho-di-trans,poly-cis-dolichol + GDP + H(+)</text>
        <dbReference type="Rhea" id="RHEA:29519"/>
        <dbReference type="Rhea" id="RHEA-COMP:19513"/>
        <dbReference type="Rhea" id="RHEA-COMP:19515"/>
        <dbReference type="ChEBI" id="CHEBI:15378"/>
        <dbReference type="ChEBI" id="CHEBI:57527"/>
        <dbReference type="ChEBI" id="CHEBI:58189"/>
        <dbReference type="ChEBI" id="CHEBI:132510"/>
        <dbReference type="ChEBI" id="CHEBI:132511"/>
        <dbReference type="EC" id="2.4.1.257"/>
    </reaction>
    <physiologicalReaction direction="left-to-right" evidence="3">
        <dbReference type="Rhea" id="RHEA:29520"/>
    </physiologicalReaction>
</comment>
<proteinExistence type="inferred from homology"/>
<gene>
    <name evidence="5" type="ORF">F2Q68_00009394</name>
</gene>
<comment type="similarity">
    <text evidence="3">Belongs to the glycosyltransferase group 1 family.</text>
</comment>
<dbReference type="InterPro" id="IPR001296">
    <property type="entry name" value="Glyco_trans_1"/>
</dbReference>
<keyword evidence="2 3" id="KW-0808">Transferase</keyword>
<dbReference type="Proteomes" id="UP000712281">
    <property type="component" value="Unassembled WGS sequence"/>
</dbReference>
<dbReference type="GO" id="GO:0102704">
    <property type="term" value="F:GDP-Man:Man(2)GlcNAc(2)-PP-Dol alpha-1,6-mannosyltransferase activity"/>
    <property type="evidence" value="ECO:0007669"/>
    <property type="project" value="UniProtKB-UniRule"/>
</dbReference>
<dbReference type="PANTHER" id="PTHR45918:SF1">
    <property type="entry name" value="ALPHA-1,3_1,6-MANNOSYLTRANSFERASE ALG2"/>
    <property type="match status" value="1"/>
</dbReference>
<comment type="caution">
    <text evidence="5">The sequence shown here is derived from an EMBL/GenBank/DDBJ whole genome shotgun (WGS) entry which is preliminary data.</text>
</comment>
<dbReference type="InterPro" id="IPR027054">
    <property type="entry name" value="ALG2"/>
</dbReference>
<comment type="catalytic activity">
    <reaction evidence="3">
        <text>a beta-D-Man-(1-&gt;4)-beta-D-GlcNAc-(1-&gt;4)-alpha-D-GlcNAc-diphospho-di-trans,poly-cis-dolichol + GDP-alpha-D-mannose = an alpha-D-Man-(1-&gt;3)-beta-D-Man-(1-&gt;4)-beta-D-GlcNAc-(1-&gt;4)-alpha-D-GlcNAc-diphospho-di-trans,poly-cis-dolichol + GDP + H(+)</text>
        <dbReference type="Rhea" id="RHEA:29515"/>
        <dbReference type="Rhea" id="RHEA-COMP:19511"/>
        <dbReference type="Rhea" id="RHEA-COMP:19513"/>
        <dbReference type="ChEBI" id="CHEBI:15378"/>
        <dbReference type="ChEBI" id="CHEBI:57527"/>
        <dbReference type="ChEBI" id="CHEBI:58189"/>
        <dbReference type="ChEBI" id="CHEBI:58472"/>
        <dbReference type="ChEBI" id="CHEBI:132510"/>
        <dbReference type="EC" id="2.4.1.132"/>
    </reaction>
    <physiologicalReaction direction="left-to-right" evidence="3">
        <dbReference type="Rhea" id="RHEA:29516"/>
    </physiologicalReaction>
</comment>
<evidence type="ECO:0000256" key="2">
    <source>
        <dbReference type="ARBA" id="ARBA00022679"/>
    </source>
</evidence>
<comment type="subcellular location">
    <subcellularLocation>
        <location evidence="3">Endoplasmic reticulum membrane</location>
        <topology evidence="3">Single-pass membrane protein</topology>
    </subcellularLocation>
</comment>
<protein>
    <recommendedName>
        <fullName evidence="3">Alpha-1,3/1,6-mannosyltransferase ALG2</fullName>
        <ecNumber evidence="3">2.4.1.132</ecNumber>
        <ecNumber evidence="3">2.4.1.257</ecNumber>
    </recommendedName>
    <alternativeName>
        <fullName evidence="3">GDP-Man:Man(1)GlcNAc(2)-PP-Dol alpha-1,3-mannosyltransferase</fullName>
    </alternativeName>
</protein>
<feature type="domain" description="Glycosyl transferase family 1" evidence="4">
    <location>
        <begin position="343"/>
        <end position="442"/>
    </location>
</feature>
<organism evidence="5 6">
    <name type="scientific">Brassica cretica</name>
    <name type="common">Mustard</name>
    <dbReference type="NCBI Taxonomy" id="69181"/>
    <lineage>
        <taxon>Eukaryota</taxon>
        <taxon>Viridiplantae</taxon>
        <taxon>Streptophyta</taxon>
        <taxon>Embryophyta</taxon>
        <taxon>Tracheophyta</taxon>
        <taxon>Spermatophyta</taxon>
        <taxon>Magnoliopsida</taxon>
        <taxon>eudicotyledons</taxon>
        <taxon>Gunneridae</taxon>
        <taxon>Pentapetalae</taxon>
        <taxon>rosids</taxon>
        <taxon>malvids</taxon>
        <taxon>Brassicales</taxon>
        <taxon>Brassicaceae</taxon>
        <taxon>Brassiceae</taxon>
        <taxon>Brassica</taxon>
    </lineage>
</organism>
<dbReference type="EC" id="2.4.1.132" evidence="3"/>
<dbReference type="PANTHER" id="PTHR45918">
    <property type="entry name" value="ALPHA-1,3/1,6-MANNOSYLTRANSFERASE ALG2"/>
    <property type="match status" value="1"/>
</dbReference>
<dbReference type="Gene3D" id="3.40.50.2000">
    <property type="entry name" value="Glycogen Phosphorylase B"/>
    <property type="match status" value="1"/>
</dbReference>
<comment type="function">
    <text evidence="3">Mannosylates Man(2)GlcNAc(2)-dolichol diphosphate and Man(1)GlcNAc(2)-dolichol diphosphate to form Man(3)GlcNAc(2)-dolichol diphosphate.</text>
</comment>
<dbReference type="AlphaFoldDB" id="A0A8S9KXD3"/>
<evidence type="ECO:0000313" key="5">
    <source>
        <dbReference type="EMBL" id="KAF2599195.1"/>
    </source>
</evidence>
<dbReference type="SUPFAM" id="SSF53756">
    <property type="entry name" value="UDP-Glycosyltransferase/glycogen phosphorylase"/>
    <property type="match status" value="1"/>
</dbReference>
<sequence>MQCTLLHVCCSHEGGSEVQTSHRCASAAARALGVEATVEGATELPPDLKKLQEKEHVMSADEQAKAVVLQMQQNASEALKGISVKDTTGSVENGDEQVSEELESVSRLFSENVELKSYYEKNSEGGHFVCLVCCAATDKKMIKRFKHCHGLVLHSTKTPKIAIRAHKAFARFVCKLLGWEFDHLPRRLVKGGAPLVESSANQNTEKPSLMIEEHMNEDEVDVPQENNEPCVGKMQAQPNNTLFSSGSIFQVTVDGSFLPRHIFYRLHAVCAYLRCLFVALCVLLEWSSFDVVLADQVSVVVPLLKLKRSSKVVFYCHFPDLLLAKHTTVSAFAILCKHYQNRSDVTLTVAELKSLAEKEGVSDRVNFITSCSTAERNQLLSSCLCLLYTPTDEHFGIVPLEAMVAYKPVIACNSGGPMETVKNGVTGYLCEATPEDFSSAVGKFPREF</sequence>
<dbReference type="EC" id="2.4.1.257" evidence="3"/>
<dbReference type="GO" id="GO:0004378">
    <property type="term" value="F:GDP-Man:Man(1)GlcNAc(2)-PP-Dol alpha-1,3-mannosyltransferase activity"/>
    <property type="evidence" value="ECO:0007669"/>
    <property type="project" value="UniProtKB-UniRule"/>
</dbReference>
<dbReference type="Pfam" id="PF00534">
    <property type="entry name" value="Glycos_transf_1"/>
    <property type="match status" value="1"/>
</dbReference>
<comment type="pathway">
    <text evidence="3">Protein modification; protein glycosylation.</text>
</comment>
<reference evidence="5" key="1">
    <citation type="submission" date="2019-12" db="EMBL/GenBank/DDBJ databases">
        <title>Genome sequencing and annotation of Brassica cretica.</title>
        <authorList>
            <person name="Studholme D.J."/>
            <person name="Sarris P.F."/>
        </authorList>
    </citation>
    <scope>NUCLEOTIDE SEQUENCE</scope>
    <source>
        <strain evidence="5">PFS-001/15</strain>
        <tissue evidence="5">Leaf</tissue>
    </source>
</reference>
<evidence type="ECO:0000256" key="1">
    <source>
        <dbReference type="ARBA" id="ARBA00022676"/>
    </source>
</evidence>
<name>A0A8S9KXD3_BRACR</name>